<organism evidence="1 2">
    <name type="scientific">Flemingia macrophylla</name>
    <dbReference type="NCBI Taxonomy" id="520843"/>
    <lineage>
        <taxon>Eukaryota</taxon>
        <taxon>Viridiplantae</taxon>
        <taxon>Streptophyta</taxon>
        <taxon>Embryophyta</taxon>
        <taxon>Tracheophyta</taxon>
        <taxon>Spermatophyta</taxon>
        <taxon>Magnoliopsida</taxon>
        <taxon>eudicotyledons</taxon>
        <taxon>Gunneridae</taxon>
        <taxon>Pentapetalae</taxon>
        <taxon>rosids</taxon>
        <taxon>fabids</taxon>
        <taxon>Fabales</taxon>
        <taxon>Fabaceae</taxon>
        <taxon>Papilionoideae</taxon>
        <taxon>50 kb inversion clade</taxon>
        <taxon>NPAAA clade</taxon>
        <taxon>indigoferoid/millettioid clade</taxon>
        <taxon>Phaseoleae</taxon>
        <taxon>Flemingia</taxon>
    </lineage>
</organism>
<comment type="caution">
    <text evidence="1">The sequence shown here is derived from an EMBL/GenBank/DDBJ whole genome shotgun (WGS) entry which is preliminary data.</text>
</comment>
<evidence type="ECO:0000313" key="1">
    <source>
        <dbReference type="EMBL" id="KAL2334163.1"/>
    </source>
</evidence>
<dbReference type="EMBL" id="JBGMDY010000005">
    <property type="protein sequence ID" value="KAL2334163.1"/>
    <property type="molecule type" value="Genomic_DNA"/>
</dbReference>
<accession>A0ABD1MEE3</accession>
<reference evidence="1 2" key="1">
    <citation type="submission" date="2024-08" db="EMBL/GenBank/DDBJ databases">
        <title>Insights into the chromosomal genome structure of Flemingia macrophylla.</title>
        <authorList>
            <person name="Ding Y."/>
            <person name="Zhao Y."/>
            <person name="Bi W."/>
            <person name="Wu M."/>
            <person name="Zhao G."/>
            <person name="Gong Y."/>
            <person name="Li W."/>
            <person name="Zhang P."/>
        </authorList>
    </citation>
    <scope>NUCLEOTIDE SEQUENCE [LARGE SCALE GENOMIC DNA]</scope>
    <source>
        <strain evidence="1">DYQJB</strain>
        <tissue evidence="1">Leaf</tissue>
    </source>
</reference>
<sequence>MGVLGLAGVPNRGGSAWKALGLAGGPEPRMGSVMGVLDSAEVPSRDRECM</sequence>
<evidence type="ECO:0000313" key="2">
    <source>
        <dbReference type="Proteomes" id="UP001603857"/>
    </source>
</evidence>
<dbReference type="AlphaFoldDB" id="A0ABD1MEE3"/>
<name>A0ABD1MEE3_9FABA</name>
<gene>
    <name evidence="1" type="ORF">Fmac_015376</name>
</gene>
<keyword evidence="2" id="KW-1185">Reference proteome</keyword>
<protein>
    <submittedName>
        <fullName evidence="1">Uncharacterized protein</fullName>
    </submittedName>
</protein>
<proteinExistence type="predicted"/>
<dbReference type="Proteomes" id="UP001603857">
    <property type="component" value="Unassembled WGS sequence"/>
</dbReference>